<evidence type="ECO:0000313" key="2">
    <source>
        <dbReference type="Proteomes" id="UP000028659"/>
    </source>
</evidence>
<accession>A0A076GDQ0</accession>
<protein>
    <submittedName>
        <fullName evidence="1">Head-to-tail connector</fullName>
    </submittedName>
</protein>
<evidence type="ECO:0000313" key="1">
    <source>
        <dbReference type="EMBL" id="AII28155.1"/>
    </source>
</evidence>
<organism evidence="1 2">
    <name type="scientific">Mycobacterium phage Sparky</name>
    <dbReference type="NCBI Taxonomy" id="1527493"/>
    <lineage>
        <taxon>Viruses</taxon>
        <taxon>Duplodnaviria</taxon>
        <taxon>Heunggongvirae</taxon>
        <taxon>Uroviricota</taxon>
        <taxon>Caudoviricetes</taxon>
        <taxon>Sparkyvirus</taxon>
        <taxon>Sparkyvirus sparky</taxon>
    </lineage>
</organism>
<gene>
    <name evidence="1" type="primary">7</name>
    <name evidence="1" type="ORF">PBI_SPARKY_7</name>
</gene>
<dbReference type="Proteomes" id="UP000028659">
    <property type="component" value="Genome"/>
</dbReference>
<name>A0A076GDQ0_9CAUD</name>
<keyword evidence="2" id="KW-1185">Reference proteome</keyword>
<dbReference type="GeneID" id="23680174"/>
<dbReference type="EMBL" id="KM083128">
    <property type="protein sequence ID" value="AII28155.1"/>
    <property type="molecule type" value="Genomic_DNA"/>
</dbReference>
<sequence>MIPVTQQDVEQSPVLERQLSEDEANKLPARALRASELVEGYLGIVYDEGCPIPQVVTSVVADVTARLYATTDSNVPQFVDSKTQNMGQLGATVRYNADAVSRSPWLTKADKERLRNIFSGMVVVSNNSGRRRPCC</sequence>
<dbReference type="RefSeq" id="YP_009125390.1">
    <property type="nucleotide sequence ID" value="NC_026597.1"/>
</dbReference>
<dbReference type="KEGG" id="vg:23680174"/>
<reference evidence="1 2" key="1">
    <citation type="submission" date="2014-07" db="EMBL/GenBank/DDBJ databases">
        <authorList>
            <person name="Simmons-Yager K."/>
            <person name="Taylor B.J."/>
            <person name="Thorniley A.J."/>
            <person name="Dasenko M.A."/>
            <person name="Denver D.R."/>
            <person name="Garcia-Ruiz H."/>
            <person name="Hoyer J.S."/>
            <person name="Jogdeo S."/>
            <person name="Sullivan C.M."/>
            <person name="Peterson M.R."/>
            <person name="Rowley E.R."/>
            <person name="Schnitzler C.E."/>
            <person name="Vining K.J."/>
            <person name="Almabruk K.H."/>
            <person name="Banawas S."/>
            <person name="Beatty C."/>
            <person name="Bullock C.J."/>
            <person name="Cappellazzi J.E."/>
            <person name="Chagani S.E."/>
            <person name="Chatterjee P."/>
            <person name="Cram E.D."/>
            <person name="Elorriaga M.E.S.T.E.F.A."/>
            <person name="Esser M."/>
            <person name="Fellows E.J."/>
            <person name="Garcia G.R."/>
            <person name="Gullaba J.M."/>
            <person name="Kinsley M.A."/>
            <person name="Luo F."/>
            <person name="Mcginnis M."/>
            <person name="Paquette C.E."/>
            <person name="Reddekopp R.L."/>
            <person name="Rosen K.L."/>
            <person name="Sahlfeld L.M."/>
            <person name="Vondras A.M."/>
            <person name="Wang J.X."/>
            <person name="Weiss E.S."/>
            <person name="Wernick R."/>
            <person name="Abuelizz H.A."/>
            <person name="Amaro Y."/>
            <person name="Archer C.L."/>
            <person name="Basu A."/>
            <person name="Bellinger M.R."/>
            <person name="Johnson S.F."/>
            <person name="Kitchen S.A."/>
            <person name="Li M."/>
            <person name="Morey-Castro K.E."/>
            <person name="Lavalleur H.J."/>
            <person name="Rangel L.J."/>
            <person name="Ree J.F."/>
            <person name="Shay S.D."/>
            <person name="Sheng Y."/>
            <person name="Smyth J.C."/>
            <person name="Stamm E.A."/>
            <person name="Taylor C.R."/>
            <person name="Vining O.B."/>
            <person name="Wanzeck K.M."/>
            <person name="Watson G."/>
            <person name="Bruck A.J."/>
            <person name="Anders K.R."/>
            <person name="Braun M.A."/>
            <person name="Delesalle V.A."/>
            <person name="Hughes L.E."/>
            <person name="Ware V.C."/>
            <person name="Bradley K.W."/>
            <person name="Barker L.P."/>
            <person name="Asai D.J."/>
            <person name="Bowman C.A."/>
            <person name="Russell D.A."/>
            <person name="Pope W.H."/>
            <person name="Jacobs-Sera D."/>
            <person name="Hendrix R.W."/>
            <person name="Hatfull G.F."/>
        </authorList>
    </citation>
    <scope>NUCLEOTIDE SEQUENCE [LARGE SCALE GENOMIC DNA]</scope>
</reference>
<proteinExistence type="predicted"/>